<keyword evidence="3" id="KW-1185">Reference proteome</keyword>
<feature type="region of interest" description="Disordered" evidence="1">
    <location>
        <begin position="12"/>
        <end position="134"/>
    </location>
</feature>
<feature type="compositionally biased region" description="Low complexity" evidence="1">
    <location>
        <begin position="16"/>
        <end position="35"/>
    </location>
</feature>
<feature type="non-terminal residue" evidence="2">
    <location>
        <position position="227"/>
    </location>
</feature>
<feature type="compositionally biased region" description="Basic and acidic residues" evidence="1">
    <location>
        <begin position="190"/>
        <end position="200"/>
    </location>
</feature>
<evidence type="ECO:0000313" key="3">
    <source>
        <dbReference type="Proteomes" id="UP000326759"/>
    </source>
</evidence>
<reference evidence="2 3" key="1">
    <citation type="journal article" date="2019" name="PLoS Biol.">
        <title>Sex chromosomes control vertical transmission of feminizing Wolbachia symbionts in an isopod.</title>
        <authorList>
            <person name="Becking T."/>
            <person name="Chebbi M.A."/>
            <person name="Giraud I."/>
            <person name="Moumen B."/>
            <person name="Laverre T."/>
            <person name="Caubet Y."/>
            <person name="Peccoud J."/>
            <person name="Gilbert C."/>
            <person name="Cordaux R."/>
        </authorList>
    </citation>
    <scope>NUCLEOTIDE SEQUENCE [LARGE SCALE GENOMIC DNA]</scope>
    <source>
        <strain evidence="2">ANa2</strain>
        <tissue evidence="2">Whole body excluding digestive tract and cuticle</tissue>
    </source>
</reference>
<evidence type="ECO:0000313" key="2">
    <source>
        <dbReference type="EMBL" id="KAB7495414.1"/>
    </source>
</evidence>
<protein>
    <submittedName>
        <fullName evidence="2">Uncharacterized protein</fullName>
    </submittedName>
</protein>
<gene>
    <name evidence="2" type="ORF">Anas_05332</name>
</gene>
<feature type="compositionally biased region" description="Basic and acidic residues" evidence="1">
    <location>
        <begin position="107"/>
        <end position="133"/>
    </location>
</feature>
<feature type="compositionally biased region" description="Acidic residues" evidence="1">
    <location>
        <begin position="94"/>
        <end position="106"/>
    </location>
</feature>
<dbReference type="EMBL" id="SEYY01022632">
    <property type="protein sequence ID" value="KAB7495414.1"/>
    <property type="molecule type" value="Genomic_DNA"/>
</dbReference>
<sequence>MFLKRRKLFQCESGGKASTTTISDSSSTSILASKSNIRKEHKKESKKNDSIPLLNLHKNSSSSKDSSQNKNRYNVKDAIDDDDALFEVQGKEEIVDDDEDDDEEEREVEKKKKEINTPERTMENNFKKEDSKRKSMKIALHLKDVFRSKKSLEEKSSDTKVKNQVFKSKKFGFLQKSKKKLTDSLSSGTDKNDGPDREDEKKPLLFTSLLPPCVLAYCLHIVPVLDI</sequence>
<evidence type="ECO:0000256" key="1">
    <source>
        <dbReference type="SAM" id="MobiDB-lite"/>
    </source>
</evidence>
<name>A0A5N5SMV4_9CRUS</name>
<proteinExistence type="predicted"/>
<comment type="caution">
    <text evidence="2">The sequence shown here is derived from an EMBL/GenBank/DDBJ whole genome shotgun (WGS) entry which is preliminary data.</text>
</comment>
<feature type="region of interest" description="Disordered" evidence="1">
    <location>
        <begin position="177"/>
        <end position="200"/>
    </location>
</feature>
<organism evidence="2 3">
    <name type="scientific">Armadillidium nasatum</name>
    <dbReference type="NCBI Taxonomy" id="96803"/>
    <lineage>
        <taxon>Eukaryota</taxon>
        <taxon>Metazoa</taxon>
        <taxon>Ecdysozoa</taxon>
        <taxon>Arthropoda</taxon>
        <taxon>Crustacea</taxon>
        <taxon>Multicrustacea</taxon>
        <taxon>Malacostraca</taxon>
        <taxon>Eumalacostraca</taxon>
        <taxon>Peracarida</taxon>
        <taxon>Isopoda</taxon>
        <taxon>Oniscidea</taxon>
        <taxon>Crinocheta</taxon>
        <taxon>Armadillidiidae</taxon>
        <taxon>Armadillidium</taxon>
    </lineage>
</organism>
<accession>A0A5N5SMV4</accession>
<feature type="compositionally biased region" description="Low complexity" evidence="1">
    <location>
        <begin position="58"/>
        <end position="71"/>
    </location>
</feature>
<dbReference type="AlphaFoldDB" id="A0A5N5SMV4"/>
<dbReference type="Proteomes" id="UP000326759">
    <property type="component" value="Unassembled WGS sequence"/>
</dbReference>